<dbReference type="AlphaFoldDB" id="A0A511MIR0"/>
<dbReference type="Gene3D" id="3.90.220.20">
    <property type="entry name" value="DNA methylase specificity domains"/>
    <property type="match status" value="1"/>
</dbReference>
<dbReference type="EMBL" id="BJXA01000038">
    <property type="protein sequence ID" value="GEM40542.1"/>
    <property type="molecule type" value="Genomic_DNA"/>
</dbReference>
<dbReference type="Pfam" id="PF01420">
    <property type="entry name" value="Methylase_S"/>
    <property type="match status" value="1"/>
</dbReference>
<evidence type="ECO:0000259" key="5">
    <source>
        <dbReference type="Pfam" id="PF02384"/>
    </source>
</evidence>
<dbReference type="GO" id="GO:0009307">
    <property type="term" value="P:DNA restriction-modification system"/>
    <property type="evidence" value="ECO:0007669"/>
    <property type="project" value="UniProtKB-KW"/>
</dbReference>
<evidence type="ECO:0000256" key="3">
    <source>
        <dbReference type="ARBA" id="ARBA00023125"/>
    </source>
</evidence>
<feature type="domain" description="DNA methylase adenine-specific" evidence="5">
    <location>
        <begin position="211"/>
        <end position="525"/>
    </location>
</feature>
<organism evidence="6 7">
    <name type="scientific">Nocardia ninae NBRC 108245</name>
    <dbReference type="NCBI Taxonomy" id="1210091"/>
    <lineage>
        <taxon>Bacteria</taxon>
        <taxon>Bacillati</taxon>
        <taxon>Actinomycetota</taxon>
        <taxon>Actinomycetes</taxon>
        <taxon>Mycobacteriales</taxon>
        <taxon>Nocardiaceae</taxon>
        <taxon>Nocardia</taxon>
    </lineage>
</organism>
<dbReference type="PROSITE" id="PS00092">
    <property type="entry name" value="N6_MTASE"/>
    <property type="match status" value="1"/>
</dbReference>
<sequence length="742" mass="80412">MSRREIAALAGIDKSLLSTWKRRHASFPRPRSSEEGDLFALAEMIEWMKDRPIPDGQLLATERKGCTYAERVVRNSRQRDAGSYDRSGGGDGSARQGSDRADALAELYGPLAKRVCGSGPQIDYLQLLLCLVFVRVVAPKQWARITDLVNEAGKDLRSPAQLLDALGVIVDTVLREHGVLPGIRTVFARLQPSSVEDIAQVHRTCHDLGRDSFQEILDRFADWGQRDSSEFFTPSSIVRLATEILLGEVTGPVRCHDPYLRFGEFISAAASAVAGVETSGFGRHPEQLRLAAMNIAIHGAGVTDLLSGDALTSGEAASPSPTFDFVLTNPPFNQKNSAEWPVPEEGWPFAAPPAKNGNFAWLQQVYASLKRGGRACVVMPNQAAVSDNKTEIAIRQAMVKKGVVECVVALPPGLFATTPVPVSVWFLIKPAKTPDSVVLTDADAAGETKARDSVLLIDARAAGEKKAGRRHLTEQDMRSMVDCYREWRSGAGKFRPKDLGRGGIAVAADVTEIERREFSLSPADYRPIPGTNADENAQPLSVLCEIQAGPSNALIKDLEFVDDGVAMIAPSQLRHRGIRDEHAKRVRPEDARRLAKFELADGDILCARTGTLGPCAIADQSAEGLLFGTGLLRLRARDLAVVDPRYLIAFLSLPSTVTWIENKAAGTTIPSISSANLGKLLVPLPALDVQKRIGAEVAAADAGIAALHERMQTAEVERTSFVIALFEKPPAWGARRPKSTRP</sequence>
<dbReference type="CDD" id="cd16961">
    <property type="entry name" value="RMtype1_S_TRD-CR_like"/>
    <property type="match status" value="1"/>
</dbReference>
<dbReference type="InterPro" id="IPR003356">
    <property type="entry name" value="DNA_methylase_A-5"/>
</dbReference>
<evidence type="ECO:0000256" key="2">
    <source>
        <dbReference type="ARBA" id="ARBA00022747"/>
    </source>
</evidence>
<evidence type="ECO:0000259" key="4">
    <source>
        <dbReference type="Pfam" id="PF01420"/>
    </source>
</evidence>
<evidence type="ECO:0000256" key="1">
    <source>
        <dbReference type="ARBA" id="ARBA00010923"/>
    </source>
</evidence>
<evidence type="ECO:0000313" key="7">
    <source>
        <dbReference type="Proteomes" id="UP000321424"/>
    </source>
</evidence>
<reference evidence="6 7" key="1">
    <citation type="submission" date="2019-07" db="EMBL/GenBank/DDBJ databases">
        <title>Whole genome shotgun sequence of Nocardia ninae NBRC 108245.</title>
        <authorList>
            <person name="Hosoyama A."/>
            <person name="Uohara A."/>
            <person name="Ohji S."/>
            <person name="Ichikawa N."/>
        </authorList>
    </citation>
    <scope>NUCLEOTIDE SEQUENCE [LARGE SCALE GENOMIC DNA]</scope>
    <source>
        <strain evidence="6 7">NBRC 108245</strain>
    </source>
</reference>
<dbReference type="GO" id="GO:0032259">
    <property type="term" value="P:methylation"/>
    <property type="evidence" value="ECO:0007669"/>
    <property type="project" value="InterPro"/>
</dbReference>
<dbReference type="InterPro" id="IPR052916">
    <property type="entry name" value="Type-I_RE_MTase_Subunit"/>
</dbReference>
<comment type="similarity">
    <text evidence="1">Belongs to the type-I restriction system S methylase family.</text>
</comment>
<dbReference type="GO" id="GO:0008170">
    <property type="term" value="F:N-methyltransferase activity"/>
    <property type="evidence" value="ECO:0007669"/>
    <property type="project" value="InterPro"/>
</dbReference>
<proteinExistence type="inferred from homology"/>
<dbReference type="SUPFAM" id="SSF53335">
    <property type="entry name" value="S-adenosyl-L-methionine-dependent methyltransferases"/>
    <property type="match status" value="1"/>
</dbReference>
<dbReference type="InterPro" id="IPR002052">
    <property type="entry name" value="DNA_methylase_N6_adenine_CS"/>
</dbReference>
<dbReference type="InterPro" id="IPR029063">
    <property type="entry name" value="SAM-dependent_MTases_sf"/>
</dbReference>
<comment type="caution">
    <text evidence="6">The sequence shown here is derived from an EMBL/GenBank/DDBJ whole genome shotgun (WGS) entry which is preliminary data.</text>
</comment>
<feature type="domain" description="Type I restriction modification DNA specificity" evidence="4">
    <location>
        <begin position="593"/>
        <end position="716"/>
    </location>
</feature>
<dbReference type="InterPro" id="IPR000055">
    <property type="entry name" value="Restrct_endonuc_typeI_TRD"/>
</dbReference>
<keyword evidence="2" id="KW-0680">Restriction system</keyword>
<dbReference type="PRINTS" id="PR00507">
    <property type="entry name" value="N12N6MTFRASE"/>
</dbReference>
<dbReference type="Gene3D" id="3.40.50.150">
    <property type="entry name" value="Vaccinia Virus protein VP39"/>
    <property type="match status" value="1"/>
</dbReference>
<dbReference type="PANTHER" id="PTHR42998:SF1">
    <property type="entry name" value="TYPE I RESTRICTION ENZYME HINDI METHYLASE SUBUNIT"/>
    <property type="match status" value="1"/>
</dbReference>
<protein>
    <submittedName>
        <fullName evidence="6">Uncharacterized protein</fullName>
    </submittedName>
</protein>
<keyword evidence="3" id="KW-0238">DNA-binding</keyword>
<keyword evidence="7" id="KW-1185">Reference proteome</keyword>
<dbReference type="PANTHER" id="PTHR42998">
    <property type="entry name" value="TYPE I RESTRICTION ENZYME HINDVIIP M PROTEIN-RELATED"/>
    <property type="match status" value="1"/>
</dbReference>
<evidence type="ECO:0000313" key="6">
    <source>
        <dbReference type="EMBL" id="GEM40542.1"/>
    </source>
</evidence>
<name>A0A511MIR0_9NOCA</name>
<dbReference type="InterPro" id="IPR044946">
    <property type="entry name" value="Restrct_endonuc_typeI_TRD_sf"/>
</dbReference>
<dbReference type="Proteomes" id="UP000321424">
    <property type="component" value="Unassembled WGS sequence"/>
</dbReference>
<dbReference type="Pfam" id="PF02384">
    <property type="entry name" value="N6_Mtase"/>
    <property type="match status" value="1"/>
</dbReference>
<gene>
    <name evidence="6" type="ORF">NN4_50610</name>
</gene>
<dbReference type="SUPFAM" id="SSF116734">
    <property type="entry name" value="DNA methylase specificity domain"/>
    <property type="match status" value="1"/>
</dbReference>
<accession>A0A511MIR0</accession>
<dbReference type="GO" id="GO:0003677">
    <property type="term" value="F:DNA binding"/>
    <property type="evidence" value="ECO:0007669"/>
    <property type="project" value="UniProtKB-KW"/>
</dbReference>